<evidence type="ECO:0000256" key="11">
    <source>
        <dbReference type="ARBA" id="ARBA00022777"/>
    </source>
</evidence>
<keyword evidence="12 19" id="KW-0067">ATP-binding</keyword>
<dbReference type="AlphaFoldDB" id="A0A2G5CRH4"/>
<dbReference type="Pfam" id="PF07714">
    <property type="entry name" value="PK_Tyr_Ser-Thr"/>
    <property type="match status" value="1"/>
</dbReference>
<feature type="domain" description="Protein kinase" evidence="23">
    <location>
        <begin position="668"/>
        <end position="950"/>
    </location>
</feature>
<dbReference type="PANTHER" id="PTHR48006">
    <property type="entry name" value="LEUCINE-RICH REPEAT-CONTAINING PROTEIN DDB_G0281931-RELATED"/>
    <property type="match status" value="1"/>
</dbReference>
<dbReference type="Pfam" id="PF13855">
    <property type="entry name" value="LRR_8"/>
    <property type="match status" value="1"/>
</dbReference>
<feature type="binding site" evidence="19">
    <location>
        <position position="696"/>
    </location>
    <ligand>
        <name>ATP</name>
        <dbReference type="ChEBI" id="CHEBI:30616"/>
    </ligand>
</feature>
<dbReference type="Gene3D" id="2.60.120.430">
    <property type="entry name" value="Galactose-binding lectin"/>
    <property type="match status" value="1"/>
</dbReference>
<evidence type="ECO:0000256" key="19">
    <source>
        <dbReference type="PROSITE-ProRule" id="PRU10141"/>
    </source>
</evidence>
<feature type="compositionally biased region" description="Polar residues" evidence="20">
    <location>
        <begin position="980"/>
        <end position="993"/>
    </location>
</feature>
<evidence type="ECO:0000256" key="8">
    <source>
        <dbReference type="ARBA" id="ARBA00022729"/>
    </source>
</evidence>
<dbReference type="GO" id="GO:0016020">
    <property type="term" value="C:membrane"/>
    <property type="evidence" value="ECO:0007669"/>
    <property type="project" value="UniProtKB-SubCell"/>
</dbReference>
<dbReference type="PROSITE" id="PS00108">
    <property type="entry name" value="PROTEIN_KINASE_ST"/>
    <property type="match status" value="1"/>
</dbReference>
<sequence length="1031" mass="114301">MNPNHLLLLLSCLLSLHSFTCFGLNSTTPKLVNDEVNVLKIIGAKLGKKDWDFNVDPCTWNPSDEEQLKGFENIVECDCSFKKNSTCHVIKIWLKAQNLSGTLPPELSKLRFLKSLDLSRNILSGSIPSQWATLHLEDLSFMGNRLSGPFPKTLLSITTLRNLSIEGNRFTGVLPLDLGKLISLEKLVISSNQFTGQLPRTLGNFVNLTDLRISDNNFSGRIPDFIGNWTNMEKLHIQGCSLEGPIPKTISALTSLTDLRISDLTRRGSGFPPLSKMKSIKILILRKCLNNGNIPGYIGDMKKLKTLDLSFNNLTGEIPASFDGLGRVDFIFLTGNMLTGAIPAWVLQRNKDVDVSSNNFTWDSSGAGECSGGTINLVESYFPTKIKIHSCLKRNFPCDSKKIYDLHINCGGNEISVNGTKYEADREHRGASTFYRTQKQNWAFSSTGNFMDNDMDADDYIGTNSSPITSVSSGNSELLYTTARLSPLSLTYYGLCLGRGNYTVKLHFAELFFRNDSSFSSLGKRVFDVYIQDKLVLKDFNIEDEAGGPSKPIVKSFITFVESNTLKIQFYWGGKGTTGIPSRGVYGSLISAISVYPNFKPPAIKKTPTALIVGVSASALFLILMILCILWKKGCLGNKNSMDKDLRSLDLKTGLFSLRQIKAATNNFDAQNKLGEGGFGSVYKGFLPDGTIIAVKQLSSKSKQGSREFVNEIGMISALQHPNLVKLYGCCIEGNQLLLVYEYMENNCLSRALFDRDPTRRLNLDWPTRKKICLGIARGLAYLHEESMLKIVHRDIKTSNVLLDQDLSAKISDFGLAKLHEEDNTHISTRVAGTIGYMAPEYAMRGYLTDKADVYSFGVVALELVSGKSNTNYRPKEEFVYLLDWAIVLQERGSLLELVDPNLGSEFSTEEAMVMLNVSLLCTSASPTLRPTMSQVVSMLEGRTPIQDLLSDPGFSTIDSRVKAIRNHFWQIHSETETQSMLTDGPYTHSSKTNGEESGYLNSNNGPYSVPSTRTEESEQHFEVSPLGSTR</sequence>
<dbReference type="InParanoid" id="A0A2G5CRH4"/>
<keyword evidence="14 21" id="KW-0472">Membrane</keyword>
<dbReference type="FunFam" id="3.30.200.20:FF:000217">
    <property type="entry name" value="probable LRR receptor-like serine/threonine-protein kinase At1g53430"/>
    <property type="match status" value="1"/>
</dbReference>
<dbReference type="Gene3D" id="3.80.10.10">
    <property type="entry name" value="Ribonuclease Inhibitor"/>
    <property type="match status" value="3"/>
</dbReference>
<evidence type="ECO:0000256" key="10">
    <source>
        <dbReference type="ARBA" id="ARBA00022741"/>
    </source>
</evidence>
<dbReference type="GO" id="GO:0005524">
    <property type="term" value="F:ATP binding"/>
    <property type="evidence" value="ECO:0007669"/>
    <property type="project" value="UniProtKB-UniRule"/>
</dbReference>
<keyword evidence="13 21" id="KW-1133">Transmembrane helix</keyword>
<dbReference type="FunFam" id="3.80.10.10:FF:000452">
    <property type="entry name" value="Probable LRR receptor-like serine/threonine-protein kinase RFK1"/>
    <property type="match status" value="1"/>
</dbReference>
<evidence type="ECO:0000256" key="18">
    <source>
        <dbReference type="ARBA" id="ARBA00048679"/>
    </source>
</evidence>
<keyword evidence="8 22" id="KW-0732">Signal</keyword>
<keyword evidence="11" id="KW-0418">Kinase</keyword>
<keyword evidence="15" id="KW-0675">Receptor</keyword>
<evidence type="ECO:0000256" key="13">
    <source>
        <dbReference type="ARBA" id="ARBA00022989"/>
    </source>
</evidence>
<dbReference type="InterPro" id="IPR051824">
    <property type="entry name" value="LRR_Rcpt-Like_S/T_Kinase"/>
</dbReference>
<proteinExistence type="predicted"/>
<keyword evidence="25" id="KW-1185">Reference proteome</keyword>
<evidence type="ECO:0000256" key="21">
    <source>
        <dbReference type="SAM" id="Phobius"/>
    </source>
</evidence>
<evidence type="ECO:0000256" key="22">
    <source>
        <dbReference type="SAM" id="SignalP"/>
    </source>
</evidence>
<dbReference type="GO" id="GO:0004674">
    <property type="term" value="F:protein serine/threonine kinase activity"/>
    <property type="evidence" value="ECO:0007669"/>
    <property type="project" value="UniProtKB-KW"/>
</dbReference>
<evidence type="ECO:0000313" key="25">
    <source>
        <dbReference type="Proteomes" id="UP000230069"/>
    </source>
</evidence>
<name>A0A2G5CRH4_AQUCA</name>
<keyword evidence="16" id="KW-0325">Glycoprotein</keyword>
<accession>A0A2G5CRH4</accession>
<keyword evidence="7 21" id="KW-0812">Transmembrane</keyword>
<dbReference type="FunCoup" id="A0A2G5CRH4">
    <property type="interactions" value="1122"/>
</dbReference>
<dbReference type="EC" id="2.7.11.1" evidence="2"/>
<dbReference type="InterPro" id="IPR000719">
    <property type="entry name" value="Prot_kinase_dom"/>
</dbReference>
<dbReference type="PANTHER" id="PTHR48006:SF68">
    <property type="entry name" value="PROTEIN KINASE DOMAIN-CONTAINING PROTEIN"/>
    <property type="match status" value="1"/>
</dbReference>
<dbReference type="EMBL" id="KZ305056">
    <property type="protein sequence ID" value="PIA33868.1"/>
    <property type="molecule type" value="Genomic_DNA"/>
</dbReference>
<dbReference type="CDD" id="cd14066">
    <property type="entry name" value="STKc_IRAK"/>
    <property type="match status" value="1"/>
</dbReference>
<dbReference type="InterPro" id="IPR001245">
    <property type="entry name" value="Ser-Thr/Tyr_kinase_cat_dom"/>
</dbReference>
<dbReference type="SUPFAM" id="SSF56112">
    <property type="entry name" value="Protein kinase-like (PK-like)"/>
    <property type="match status" value="1"/>
</dbReference>
<evidence type="ECO:0000256" key="17">
    <source>
        <dbReference type="ARBA" id="ARBA00047899"/>
    </source>
</evidence>
<dbReference type="InterPro" id="IPR001611">
    <property type="entry name" value="Leu-rich_rpt"/>
</dbReference>
<feature type="chain" id="PRO_5013586062" description="non-specific serine/threonine protein kinase" evidence="22">
    <location>
        <begin position="24"/>
        <end position="1031"/>
    </location>
</feature>
<dbReference type="PROSITE" id="PS00107">
    <property type="entry name" value="PROTEIN_KINASE_ATP"/>
    <property type="match status" value="1"/>
</dbReference>
<reference evidence="24 25" key="1">
    <citation type="submission" date="2017-09" db="EMBL/GenBank/DDBJ databases">
        <title>WGS assembly of Aquilegia coerulea Goldsmith.</title>
        <authorList>
            <person name="Hodges S."/>
            <person name="Kramer E."/>
            <person name="Nordborg M."/>
            <person name="Tomkins J."/>
            <person name="Borevitz J."/>
            <person name="Derieg N."/>
            <person name="Yan J."/>
            <person name="Mihaltcheva S."/>
            <person name="Hayes R.D."/>
            <person name="Rokhsar D."/>
        </authorList>
    </citation>
    <scope>NUCLEOTIDE SEQUENCE [LARGE SCALE GENOMIC DNA]</scope>
    <source>
        <strain evidence="25">cv. Goldsmith</strain>
    </source>
</reference>
<dbReference type="Pfam" id="PF11721">
    <property type="entry name" value="Malectin"/>
    <property type="match status" value="1"/>
</dbReference>
<evidence type="ECO:0000256" key="12">
    <source>
        <dbReference type="ARBA" id="ARBA00022840"/>
    </source>
</evidence>
<dbReference type="InterPro" id="IPR011009">
    <property type="entry name" value="Kinase-like_dom_sf"/>
</dbReference>
<dbReference type="InterPro" id="IPR017441">
    <property type="entry name" value="Protein_kinase_ATP_BS"/>
</dbReference>
<dbReference type="Pfam" id="PF00560">
    <property type="entry name" value="LRR_1"/>
    <property type="match status" value="4"/>
</dbReference>
<feature type="transmembrane region" description="Helical" evidence="21">
    <location>
        <begin position="610"/>
        <end position="631"/>
    </location>
</feature>
<comment type="catalytic activity">
    <reaction evidence="17">
        <text>L-threonyl-[protein] + ATP = O-phospho-L-threonyl-[protein] + ADP + H(+)</text>
        <dbReference type="Rhea" id="RHEA:46608"/>
        <dbReference type="Rhea" id="RHEA-COMP:11060"/>
        <dbReference type="Rhea" id="RHEA-COMP:11605"/>
        <dbReference type="ChEBI" id="CHEBI:15378"/>
        <dbReference type="ChEBI" id="CHEBI:30013"/>
        <dbReference type="ChEBI" id="CHEBI:30616"/>
        <dbReference type="ChEBI" id="CHEBI:61977"/>
        <dbReference type="ChEBI" id="CHEBI:456216"/>
        <dbReference type="EC" id="2.7.11.1"/>
    </reaction>
</comment>
<comment type="catalytic activity">
    <reaction evidence="18">
        <text>L-seryl-[protein] + ATP = O-phospho-L-seryl-[protein] + ADP + H(+)</text>
        <dbReference type="Rhea" id="RHEA:17989"/>
        <dbReference type="Rhea" id="RHEA-COMP:9863"/>
        <dbReference type="Rhea" id="RHEA-COMP:11604"/>
        <dbReference type="ChEBI" id="CHEBI:15378"/>
        <dbReference type="ChEBI" id="CHEBI:29999"/>
        <dbReference type="ChEBI" id="CHEBI:30616"/>
        <dbReference type="ChEBI" id="CHEBI:83421"/>
        <dbReference type="ChEBI" id="CHEBI:456216"/>
        <dbReference type="EC" id="2.7.11.1"/>
    </reaction>
</comment>
<evidence type="ECO:0000256" key="2">
    <source>
        <dbReference type="ARBA" id="ARBA00012513"/>
    </source>
</evidence>
<dbReference type="InterPro" id="IPR021720">
    <property type="entry name" value="Malectin_dom"/>
</dbReference>
<dbReference type="Proteomes" id="UP000230069">
    <property type="component" value="Unassembled WGS sequence"/>
</dbReference>
<keyword evidence="9" id="KW-0677">Repeat</keyword>
<evidence type="ECO:0000256" key="20">
    <source>
        <dbReference type="SAM" id="MobiDB-lite"/>
    </source>
</evidence>
<comment type="subcellular location">
    <subcellularLocation>
        <location evidence="1">Membrane</location>
        <topology evidence="1">Single-pass type I membrane protein</topology>
    </subcellularLocation>
</comment>
<dbReference type="STRING" id="218851.A0A2G5CRH4"/>
<keyword evidence="6" id="KW-0808">Transferase</keyword>
<dbReference type="SMART" id="SM00220">
    <property type="entry name" value="S_TKc"/>
    <property type="match status" value="1"/>
</dbReference>
<evidence type="ECO:0000256" key="16">
    <source>
        <dbReference type="ARBA" id="ARBA00023180"/>
    </source>
</evidence>
<evidence type="ECO:0000256" key="14">
    <source>
        <dbReference type="ARBA" id="ARBA00023136"/>
    </source>
</evidence>
<evidence type="ECO:0000256" key="5">
    <source>
        <dbReference type="ARBA" id="ARBA00022614"/>
    </source>
</evidence>
<dbReference type="SUPFAM" id="SSF52058">
    <property type="entry name" value="L domain-like"/>
    <property type="match status" value="1"/>
</dbReference>
<evidence type="ECO:0000256" key="15">
    <source>
        <dbReference type="ARBA" id="ARBA00023170"/>
    </source>
</evidence>
<keyword evidence="5" id="KW-0433">Leucine-rich repeat</keyword>
<organism evidence="24 25">
    <name type="scientific">Aquilegia coerulea</name>
    <name type="common">Rocky mountain columbine</name>
    <dbReference type="NCBI Taxonomy" id="218851"/>
    <lineage>
        <taxon>Eukaryota</taxon>
        <taxon>Viridiplantae</taxon>
        <taxon>Streptophyta</taxon>
        <taxon>Embryophyta</taxon>
        <taxon>Tracheophyta</taxon>
        <taxon>Spermatophyta</taxon>
        <taxon>Magnoliopsida</taxon>
        <taxon>Ranunculales</taxon>
        <taxon>Ranunculaceae</taxon>
        <taxon>Thalictroideae</taxon>
        <taxon>Aquilegia</taxon>
    </lineage>
</organism>
<gene>
    <name evidence="24" type="ORF">AQUCO_03900012v1</name>
</gene>
<dbReference type="FunFam" id="1.10.510.10:FF:000044">
    <property type="entry name" value="Putative LRR receptor-like serine/threonine-protein kinase"/>
    <property type="match status" value="1"/>
</dbReference>
<keyword evidence="3" id="KW-0723">Serine/threonine-protein kinase</keyword>
<dbReference type="Gene3D" id="3.30.200.20">
    <property type="entry name" value="Phosphorylase Kinase, domain 1"/>
    <property type="match status" value="1"/>
</dbReference>
<evidence type="ECO:0000256" key="3">
    <source>
        <dbReference type="ARBA" id="ARBA00022527"/>
    </source>
</evidence>
<dbReference type="InterPro" id="IPR032675">
    <property type="entry name" value="LRR_dom_sf"/>
</dbReference>
<evidence type="ECO:0000256" key="9">
    <source>
        <dbReference type="ARBA" id="ARBA00022737"/>
    </source>
</evidence>
<protein>
    <recommendedName>
        <fullName evidence="2">non-specific serine/threonine protein kinase</fullName>
        <ecNumber evidence="2">2.7.11.1</ecNumber>
    </recommendedName>
</protein>
<dbReference type="Gene3D" id="1.10.510.10">
    <property type="entry name" value="Transferase(Phosphotransferase) domain 1"/>
    <property type="match status" value="1"/>
</dbReference>
<evidence type="ECO:0000256" key="7">
    <source>
        <dbReference type="ARBA" id="ARBA00022692"/>
    </source>
</evidence>
<dbReference type="FunFam" id="2.60.120.430:FF:000004">
    <property type="entry name" value="Putative leucine-rich repeat receptor-like serine/threonine-protein kinase"/>
    <property type="match status" value="1"/>
</dbReference>
<dbReference type="OrthoDB" id="1893746at2759"/>
<evidence type="ECO:0000259" key="23">
    <source>
        <dbReference type="PROSITE" id="PS50011"/>
    </source>
</evidence>
<dbReference type="FunFam" id="3.80.10.10:FF:000433">
    <property type="entry name" value="Putative LRR receptor-like serine/threonine-protein kinase isoform A"/>
    <property type="match status" value="1"/>
</dbReference>
<evidence type="ECO:0000256" key="6">
    <source>
        <dbReference type="ARBA" id="ARBA00022679"/>
    </source>
</evidence>
<dbReference type="InterPro" id="IPR008271">
    <property type="entry name" value="Ser/Thr_kinase_AS"/>
</dbReference>
<dbReference type="PROSITE" id="PS50011">
    <property type="entry name" value="PROTEIN_KINASE_DOM"/>
    <property type="match status" value="1"/>
</dbReference>
<evidence type="ECO:0000256" key="1">
    <source>
        <dbReference type="ARBA" id="ARBA00004479"/>
    </source>
</evidence>
<evidence type="ECO:0000313" key="24">
    <source>
        <dbReference type="EMBL" id="PIA33868.1"/>
    </source>
</evidence>
<feature type="compositionally biased region" description="Polar residues" evidence="20">
    <location>
        <begin position="1000"/>
        <end position="1013"/>
    </location>
</feature>
<feature type="region of interest" description="Disordered" evidence="20">
    <location>
        <begin position="980"/>
        <end position="1031"/>
    </location>
</feature>
<keyword evidence="10 19" id="KW-0547">Nucleotide-binding</keyword>
<feature type="signal peptide" evidence="22">
    <location>
        <begin position="1"/>
        <end position="23"/>
    </location>
</feature>
<evidence type="ECO:0000256" key="4">
    <source>
        <dbReference type="ARBA" id="ARBA00022553"/>
    </source>
</evidence>
<keyword evidence="4" id="KW-0597">Phosphoprotein</keyword>